<feature type="chain" id="PRO_5035961541" description="Carbonic anhydrase" evidence="8">
    <location>
        <begin position="32"/>
        <end position="286"/>
    </location>
</feature>
<comment type="function">
    <text evidence="1 8">Reversible hydration of carbon dioxide.</text>
</comment>
<gene>
    <name evidence="10" type="ORF">HNY73_015277</name>
</gene>
<dbReference type="InterPro" id="IPR023561">
    <property type="entry name" value="Carbonic_anhydrase_a-class"/>
</dbReference>
<dbReference type="InterPro" id="IPR018338">
    <property type="entry name" value="Carbonic_anhydrase_a-class_CS"/>
</dbReference>
<sequence>MATMHSTTYLLTASVLVLFFCGDGAVINCEADDEEPWSYHGKTNGPSAWGETYQDCYGSNQSPIAIKTAETVIDADTGKLQMKNYDVPITKATIVNNGHSAQITPKDDVARTIEVEGSVYTFQQLHFHWGSRYDQGSEHTLDGERYALEAHFVHTNKENAIAVVGVFFQSSTHNSEGFEPIVEVLSDIPFKNDFTDLKSDLVLEELLPSNPSDYYHYDGSLTTPGCNEGVAWFILKGVMEMGEQQLAELRDLYSTTKDKDYAGCKLTDNYRPLQPLNDRVVIETSN</sequence>
<dbReference type="InterPro" id="IPR036398">
    <property type="entry name" value="CA_dom_sf"/>
</dbReference>
<reference evidence="10" key="2">
    <citation type="submission" date="2020-06" db="EMBL/GenBank/DDBJ databases">
        <authorList>
            <person name="Sheffer M."/>
        </authorList>
    </citation>
    <scope>NUCLEOTIDE SEQUENCE</scope>
</reference>
<evidence type="ECO:0000256" key="6">
    <source>
        <dbReference type="ARBA" id="ARBA00023239"/>
    </source>
</evidence>
<keyword evidence="4 8" id="KW-0479">Metal-binding</keyword>
<feature type="signal peptide" evidence="8">
    <location>
        <begin position="1"/>
        <end position="31"/>
    </location>
</feature>
<keyword evidence="11" id="KW-1185">Reference proteome</keyword>
<dbReference type="Gene3D" id="3.10.200.10">
    <property type="entry name" value="Alpha carbonic anhydrase"/>
    <property type="match status" value="1"/>
</dbReference>
<evidence type="ECO:0000256" key="5">
    <source>
        <dbReference type="ARBA" id="ARBA00022833"/>
    </source>
</evidence>
<dbReference type="AlphaFoldDB" id="A0A8T0ET43"/>
<dbReference type="GO" id="GO:0004089">
    <property type="term" value="F:carbonate dehydratase activity"/>
    <property type="evidence" value="ECO:0007669"/>
    <property type="project" value="UniProtKB-UniRule"/>
</dbReference>
<feature type="domain" description="Alpha-carbonic anhydrase" evidence="9">
    <location>
        <begin position="35"/>
        <end position="285"/>
    </location>
</feature>
<evidence type="ECO:0000256" key="7">
    <source>
        <dbReference type="ARBA" id="ARBA00048348"/>
    </source>
</evidence>
<dbReference type="EMBL" id="JABXBU010002072">
    <property type="protein sequence ID" value="KAF8778571.1"/>
    <property type="molecule type" value="Genomic_DNA"/>
</dbReference>
<protein>
    <recommendedName>
        <fullName evidence="3 8">Carbonic anhydrase</fullName>
        <ecNumber evidence="3 8">4.2.1.1</ecNumber>
    </recommendedName>
</protein>
<evidence type="ECO:0000256" key="1">
    <source>
        <dbReference type="ARBA" id="ARBA00002904"/>
    </source>
</evidence>
<evidence type="ECO:0000256" key="3">
    <source>
        <dbReference type="ARBA" id="ARBA00012925"/>
    </source>
</evidence>
<dbReference type="Proteomes" id="UP000807504">
    <property type="component" value="Unassembled WGS sequence"/>
</dbReference>
<comment type="caution">
    <text evidence="10">The sequence shown here is derived from an EMBL/GenBank/DDBJ whole genome shotgun (WGS) entry which is preliminary data.</text>
</comment>
<dbReference type="PROSITE" id="PS00162">
    <property type="entry name" value="ALPHA_CA_1"/>
    <property type="match status" value="1"/>
</dbReference>
<comment type="cofactor">
    <cofactor evidence="8">
        <name>Zn(2+)</name>
        <dbReference type="ChEBI" id="CHEBI:29105"/>
    </cofactor>
</comment>
<proteinExistence type="inferred from homology"/>
<evidence type="ECO:0000256" key="8">
    <source>
        <dbReference type="RuleBase" id="RU367011"/>
    </source>
</evidence>
<dbReference type="CDD" id="cd00326">
    <property type="entry name" value="alpha_CA"/>
    <property type="match status" value="1"/>
</dbReference>
<keyword evidence="5 8" id="KW-0862">Zinc</keyword>
<name>A0A8T0ET43_ARGBR</name>
<dbReference type="SMART" id="SM01057">
    <property type="entry name" value="Carb_anhydrase"/>
    <property type="match status" value="1"/>
</dbReference>
<accession>A0A8T0ET43</accession>
<dbReference type="SUPFAM" id="SSF51069">
    <property type="entry name" value="Carbonic anhydrase"/>
    <property type="match status" value="1"/>
</dbReference>
<reference evidence="10" key="1">
    <citation type="journal article" date="2020" name="bioRxiv">
        <title>Chromosome-level reference genome of the European wasp spider Argiope bruennichi: a resource for studies on range expansion and evolutionary adaptation.</title>
        <authorList>
            <person name="Sheffer M.M."/>
            <person name="Hoppe A."/>
            <person name="Krehenwinkel H."/>
            <person name="Uhl G."/>
            <person name="Kuss A.W."/>
            <person name="Jensen L."/>
            <person name="Jensen C."/>
            <person name="Gillespie R.G."/>
            <person name="Hoff K.J."/>
            <person name="Prost S."/>
        </authorList>
    </citation>
    <scope>NUCLEOTIDE SEQUENCE</scope>
</reference>
<dbReference type="GO" id="GO:0008270">
    <property type="term" value="F:zinc ion binding"/>
    <property type="evidence" value="ECO:0007669"/>
    <property type="project" value="UniProtKB-UniRule"/>
</dbReference>
<evidence type="ECO:0000313" key="11">
    <source>
        <dbReference type="Proteomes" id="UP000807504"/>
    </source>
</evidence>
<dbReference type="PROSITE" id="PS51144">
    <property type="entry name" value="ALPHA_CA_2"/>
    <property type="match status" value="1"/>
</dbReference>
<organism evidence="10 11">
    <name type="scientific">Argiope bruennichi</name>
    <name type="common">Wasp spider</name>
    <name type="synonym">Aranea bruennichi</name>
    <dbReference type="NCBI Taxonomy" id="94029"/>
    <lineage>
        <taxon>Eukaryota</taxon>
        <taxon>Metazoa</taxon>
        <taxon>Ecdysozoa</taxon>
        <taxon>Arthropoda</taxon>
        <taxon>Chelicerata</taxon>
        <taxon>Arachnida</taxon>
        <taxon>Araneae</taxon>
        <taxon>Araneomorphae</taxon>
        <taxon>Entelegynae</taxon>
        <taxon>Araneoidea</taxon>
        <taxon>Araneidae</taxon>
        <taxon>Argiope</taxon>
    </lineage>
</organism>
<dbReference type="InterPro" id="IPR001148">
    <property type="entry name" value="CA_dom"/>
</dbReference>
<dbReference type="PANTHER" id="PTHR18952">
    <property type="entry name" value="CARBONIC ANHYDRASE"/>
    <property type="match status" value="1"/>
</dbReference>
<comment type="similarity">
    <text evidence="2 8">Belongs to the alpha-carbonic anhydrase family.</text>
</comment>
<evidence type="ECO:0000256" key="4">
    <source>
        <dbReference type="ARBA" id="ARBA00022723"/>
    </source>
</evidence>
<evidence type="ECO:0000259" key="9">
    <source>
        <dbReference type="PROSITE" id="PS51144"/>
    </source>
</evidence>
<dbReference type="Pfam" id="PF00194">
    <property type="entry name" value="Carb_anhydrase"/>
    <property type="match status" value="1"/>
</dbReference>
<evidence type="ECO:0000256" key="2">
    <source>
        <dbReference type="ARBA" id="ARBA00010718"/>
    </source>
</evidence>
<keyword evidence="8" id="KW-0732">Signal</keyword>
<comment type="catalytic activity">
    <reaction evidence="7 8">
        <text>hydrogencarbonate + H(+) = CO2 + H2O</text>
        <dbReference type="Rhea" id="RHEA:10748"/>
        <dbReference type="ChEBI" id="CHEBI:15377"/>
        <dbReference type="ChEBI" id="CHEBI:15378"/>
        <dbReference type="ChEBI" id="CHEBI:16526"/>
        <dbReference type="ChEBI" id="CHEBI:17544"/>
        <dbReference type="EC" id="4.2.1.1"/>
    </reaction>
</comment>
<dbReference type="EC" id="4.2.1.1" evidence="3 8"/>
<keyword evidence="6 8" id="KW-0456">Lyase</keyword>
<evidence type="ECO:0000313" key="10">
    <source>
        <dbReference type="EMBL" id="KAF8778571.1"/>
    </source>
</evidence>
<dbReference type="PANTHER" id="PTHR18952:SF265">
    <property type="entry name" value="CARBONIC ANHYDRASE"/>
    <property type="match status" value="1"/>
</dbReference>